<gene>
    <name evidence="2" type="ORF">VP01_17g15</name>
</gene>
<evidence type="ECO:0000313" key="3">
    <source>
        <dbReference type="Proteomes" id="UP000037035"/>
    </source>
</evidence>
<reference evidence="2 3" key="1">
    <citation type="submission" date="2015-08" db="EMBL/GenBank/DDBJ databases">
        <title>Next Generation Sequencing and Analysis of the Genome of Puccinia sorghi L Schw, the Causal Agent of Maize Common Rust.</title>
        <authorList>
            <person name="Rochi L."/>
            <person name="Burguener G."/>
            <person name="Darino M."/>
            <person name="Turjanski A."/>
            <person name="Kreff E."/>
            <person name="Dieguez M.J."/>
            <person name="Sacco F."/>
        </authorList>
    </citation>
    <scope>NUCLEOTIDE SEQUENCE [LARGE SCALE GENOMIC DNA]</scope>
    <source>
        <strain evidence="2 3">RO10H11247</strain>
    </source>
</reference>
<dbReference type="Pfam" id="PF03732">
    <property type="entry name" value="Retrotrans_gag"/>
    <property type="match status" value="1"/>
</dbReference>
<dbReference type="OrthoDB" id="5552562at2759"/>
<evidence type="ECO:0000313" key="2">
    <source>
        <dbReference type="EMBL" id="KNZ59113.1"/>
    </source>
</evidence>
<dbReference type="AlphaFoldDB" id="A0A0L6VEC9"/>
<organism evidence="2 3">
    <name type="scientific">Puccinia sorghi</name>
    <dbReference type="NCBI Taxonomy" id="27349"/>
    <lineage>
        <taxon>Eukaryota</taxon>
        <taxon>Fungi</taxon>
        <taxon>Dikarya</taxon>
        <taxon>Basidiomycota</taxon>
        <taxon>Pucciniomycotina</taxon>
        <taxon>Pucciniomycetes</taxon>
        <taxon>Pucciniales</taxon>
        <taxon>Pucciniaceae</taxon>
        <taxon>Puccinia</taxon>
    </lineage>
</organism>
<proteinExistence type="predicted"/>
<evidence type="ECO:0000259" key="1">
    <source>
        <dbReference type="Pfam" id="PF03732"/>
    </source>
</evidence>
<dbReference type="VEuPathDB" id="FungiDB:VP01_17g15"/>
<dbReference type="Proteomes" id="UP000037035">
    <property type="component" value="Unassembled WGS sequence"/>
</dbReference>
<name>A0A0L6VEC9_9BASI</name>
<sequence>MPVSYCNWPPCYPKRFPTNASKVVFAVLFMKDYAATWSQPYLDKVFNGKLVVCNDFLDDFKSRFFDHNHQHRAKLALQNLHQTGIVLSYTQDFNSRTVGGADTLLMSLYQHSLKDKIQLAMVMSNVEFDSLQSMQVMALKAGQTIEGIQQGCTTPSTTSISAPGPNAMELFAFQKAPRNQLSNTEQTCWVQRNLCFRCGQAGHISRGFLNGVRKPQEHLQPGIIFI</sequence>
<keyword evidence="3" id="KW-1185">Reference proteome</keyword>
<accession>A0A0L6VEC9</accession>
<feature type="domain" description="Retrotransposon gag" evidence="1">
    <location>
        <begin position="25"/>
        <end position="95"/>
    </location>
</feature>
<dbReference type="InterPro" id="IPR005162">
    <property type="entry name" value="Retrotrans_gag_dom"/>
</dbReference>
<dbReference type="EMBL" id="LAVV01006615">
    <property type="protein sequence ID" value="KNZ59113.1"/>
    <property type="molecule type" value="Genomic_DNA"/>
</dbReference>
<protein>
    <recommendedName>
        <fullName evidence="1">Retrotransposon gag domain-containing protein</fullName>
    </recommendedName>
</protein>
<comment type="caution">
    <text evidence="2">The sequence shown here is derived from an EMBL/GenBank/DDBJ whole genome shotgun (WGS) entry which is preliminary data.</text>
</comment>